<evidence type="ECO:0000313" key="2">
    <source>
        <dbReference type="Proteomes" id="UP000248925"/>
    </source>
</evidence>
<comment type="caution">
    <text evidence="1">The sequence shown here is derived from an EMBL/GenBank/DDBJ whole genome shotgun (WGS) entry which is preliminary data.</text>
</comment>
<gene>
    <name evidence="1" type="ORF">CPY51_09550</name>
</gene>
<reference evidence="1 2" key="1">
    <citation type="journal article" date="2018" name="Sci. Rep.">
        <title>Rhizobium tumorigenes sp. nov., a novel plant tumorigenic bacterium isolated from cane gall tumors on thornless blackberry.</title>
        <authorList>
            <person name="Kuzmanovi N."/>
            <person name="Smalla K."/>
            <person name="Gronow S."/>
            <person name="PuBawska J."/>
        </authorList>
    </citation>
    <scope>NUCLEOTIDE SEQUENCE [LARGE SCALE GENOMIC DNA]</scope>
    <source>
        <strain evidence="1 2">CCBAU 85046</strain>
    </source>
</reference>
<dbReference type="Proteomes" id="UP000248925">
    <property type="component" value="Unassembled WGS sequence"/>
</dbReference>
<proteinExistence type="predicted"/>
<keyword evidence="2" id="KW-1185">Reference proteome</keyword>
<sequence>MNWRLSASRAPARPTRPSLNAIQFWRASQILEADGLEAEAADGDCGDQADACVFHGNPVAFG</sequence>
<protein>
    <submittedName>
        <fullName evidence="1">Uncharacterized protein</fullName>
    </submittedName>
</protein>
<organism evidence="1 2">
    <name type="scientific">Rhizobium tubonense</name>
    <dbReference type="NCBI Taxonomy" id="484088"/>
    <lineage>
        <taxon>Bacteria</taxon>
        <taxon>Pseudomonadati</taxon>
        <taxon>Pseudomonadota</taxon>
        <taxon>Alphaproteobacteria</taxon>
        <taxon>Hyphomicrobiales</taxon>
        <taxon>Rhizobiaceae</taxon>
        <taxon>Rhizobium/Agrobacterium group</taxon>
        <taxon>Rhizobium</taxon>
    </lineage>
</organism>
<evidence type="ECO:0000313" key="1">
    <source>
        <dbReference type="EMBL" id="PZM14920.1"/>
    </source>
</evidence>
<dbReference type="EMBL" id="PCDP01000029">
    <property type="protein sequence ID" value="PZM14920.1"/>
    <property type="molecule type" value="Genomic_DNA"/>
</dbReference>
<name>A0A2W4EY92_9HYPH</name>
<dbReference type="AlphaFoldDB" id="A0A2W4EY92"/>
<accession>A0A2W4EY92</accession>